<feature type="region of interest" description="Disordered" evidence="2">
    <location>
        <begin position="264"/>
        <end position="318"/>
    </location>
</feature>
<feature type="non-terminal residue" evidence="3">
    <location>
        <position position="438"/>
    </location>
</feature>
<evidence type="ECO:0000256" key="2">
    <source>
        <dbReference type="SAM" id="MobiDB-lite"/>
    </source>
</evidence>
<protein>
    <submittedName>
        <fullName evidence="3">Uncharacterized protein</fullName>
    </submittedName>
</protein>
<proteinExistence type="predicted"/>
<gene>
    <name evidence="3" type="ORF">BD289DRAFT_345585</name>
</gene>
<evidence type="ECO:0000313" key="3">
    <source>
        <dbReference type="EMBL" id="PSR97062.1"/>
    </source>
</evidence>
<accession>A0A2T3AFZ8</accession>
<sequence>PGDGRSTLPLEITRQDAELLRFFVNFVSRFRASLDNDPDTTANAYMRQFIPFCLHSPLLIQTAIYTSSCFMSEVGSIESTTAVAHKCRAIELLTEHLRSRGSTTDEAIAAVMQLMINEWYWGNLDDLKAHLTGLREMVRLRGGFATLGLGGLLAKLVIVSDVAIALSFEAPPYLQDGPEFDFRDMTRLPFRVSLNTPLVPTIASFSQCAEALHLQRATAQILDDMRFLLGLVLVLPRSPSEKDLQKVQSTSAWVYDRISSLPSKSPEVQSQQDFEHHPSPASAVSTNTGPSRQSPTRGPSRQSSQRQSPIGSSSAADLDGALSTSATQDIMYQAVRQAALIHTRAIMARRRLGDPIVCSQGEFLELWTTVWKVPLRSWKTVLGVYVWIMLSMIPASRGTRHERFVKSMLTAGLMQMALEDWDVAERSMKGALSLMQWL</sequence>
<keyword evidence="1" id="KW-0539">Nucleus</keyword>
<dbReference type="STRING" id="2025994.A0A2T3AFZ8"/>
<reference evidence="3 4" key="1">
    <citation type="journal article" date="2018" name="Mycol. Prog.">
        <title>Coniella lustricola, a new species from submerged detritus.</title>
        <authorList>
            <person name="Raudabaugh D.B."/>
            <person name="Iturriaga T."/>
            <person name="Carver A."/>
            <person name="Mondo S."/>
            <person name="Pangilinan J."/>
            <person name="Lipzen A."/>
            <person name="He G."/>
            <person name="Amirebrahimi M."/>
            <person name="Grigoriev I.V."/>
            <person name="Miller A.N."/>
        </authorList>
    </citation>
    <scope>NUCLEOTIDE SEQUENCE [LARGE SCALE GENOMIC DNA]</scope>
    <source>
        <strain evidence="3 4">B22-T-1</strain>
    </source>
</reference>
<organism evidence="3 4">
    <name type="scientific">Coniella lustricola</name>
    <dbReference type="NCBI Taxonomy" id="2025994"/>
    <lineage>
        <taxon>Eukaryota</taxon>
        <taxon>Fungi</taxon>
        <taxon>Dikarya</taxon>
        <taxon>Ascomycota</taxon>
        <taxon>Pezizomycotina</taxon>
        <taxon>Sordariomycetes</taxon>
        <taxon>Sordariomycetidae</taxon>
        <taxon>Diaporthales</taxon>
        <taxon>Schizoparmaceae</taxon>
        <taxon>Coniella</taxon>
    </lineage>
</organism>
<dbReference type="PANTHER" id="PTHR37540:SF9">
    <property type="entry name" value="ZN(2)-C6 FUNGAL-TYPE DOMAIN-CONTAINING PROTEIN"/>
    <property type="match status" value="1"/>
</dbReference>
<feature type="compositionally biased region" description="Low complexity" evidence="2">
    <location>
        <begin position="289"/>
        <end position="318"/>
    </location>
</feature>
<keyword evidence="4" id="KW-1185">Reference proteome</keyword>
<evidence type="ECO:0000256" key="1">
    <source>
        <dbReference type="ARBA" id="ARBA00023242"/>
    </source>
</evidence>
<dbReference type="Pfam" id="PF11951">
    <property type="entry name" value="Fungal_trans_2"/>
    <property type="match status" value="1"/>
</dbReference>
<dbReference type="Proteomes" id="UP000241462">
    <property type="component" value="Unassembled WGS sequence"/>
</dbReference>
<dbReference type="InParanoid" id="A0A2T3AFZ8"/>
<dbReference type="OrthoDB" id="415825at2759"/>
<name>A0A2T3AFZ8_9PEZI</name>
<dbReference type="InterPro" id="IPR021858">
    <property type="entry name" value="Fun_TF"/>
</dbReference>
<dbReference type="AlphaFoldDB" id="A0A2T3AFZ8"/>
<dbReference type="PANTHER" id="PTHR37540">
    <property type="entry name" value="TRANSCRIPTION FACTOR (ACR-2), PUTATIVE-RELATED-RELATED"/>
    <property type="match status" value="1"/>
</dbReference>
<evidence type="ECO:0000313" key="4">
    <source>
        <dbReference type="Proteomes" id="UP000241462"/>
    </source>
</evidence>
<feature type="non-terminal residue" evidence="3">
    <location>
        <position position="1"/>
    </location>
</feature>
<dbReference type="EMBL" id="KZ678395">
    <property type="protein sequence ID" value="PSR97062.1"/>
    <property type="molecule type" value="Genomic_DNA"/>
</dbReference>